<name>A0A4P9WA29_9FUNG</name>
<dbReference type="Proteomes" id="UP000269721">
    <property type="component" value="Unassembled WGS sequence"/>
</dbReference>
<dbReference type="EMBL" id="KZ996093">
    <property type="protein sequence ID" value="RKO89429.1"/>
    <property type="molecule type" value="Genomic_DNA"/>
</dbReference>
<keyword evidence="3" id="KW-1185">Reference proteome</keyword>
<accession>A0A4P9WA29</accession>
<evidence type="ECO:0000313" key="3">
    <source>
        <dbReference type="Proteomes" id="UP000269721"/>
    </source>
</evidence>
<evidence type="ECO:0000313" key="2">
    <source>
        <dbReference type="EMBL" id="RKO89429.1"/>
    </source>
</evidence>
<sequence>MPTPMSRKSRLLTSSSPTVSPGCLTALSPPRGYASIGIQDDILLARKVQPPFQYDNVIALIFSEGARKGKAIIPDADLEAHCAHIAHDADCKLRGQHELGLVCLMVSAPQMCLHRMLGTDTYSLMSTPGLCMDKNLYLLDGLMEVLKGMKAAIDKATKPGSSYSAYLRKNKEHSFSFCNFASSLSKRPIIAGSPAPLPALPPCPLLLCPSPSSGKSRLSRLLLVNPPPAAAGALLLT</sequence>
<gene>
    <name evidence="2" type="ORF">BDK51DRAFT_40424</name>
</gene>
<evidence type="ECO:0000256" key="1">
    <source>
        <dbReference type="SAM" id="MobiDB-lite"/>
    </source>
</evidence>
<proteinExistence type="predicted"/>
<protein>
    <submittedName>
        <fullName evidence="2">Uncharacterized protein</fullName>
    </submittedName>
</protein>
<reference evidence="3" key="1">
    <citation type="journal article" date="2018" name="Nat. Microbiol.">
        <title>Leveraging single-cell genomics to expand the fungal tree of life.</title>
        <authorList>
            <person name="Ahrendt S.R."/>
            <person name="Quandt C.A."/>
            <person name="Ciobanu D."/>
            <person name="Clum A."/>
            <person name="Salamov A."/>
            <person name="Andreopoulos B."/>
            <person name="Cheng J.F."/>
            <person name="Woyke T."/>
            <person name="Pelin A."/>
            <person name="Henrissat B."/>
            <person name="Reynolds N.K."/>
            <person name="Benny G.L."/>
            <person name="Smith M.E."/>
            <person name="James T.Y."/>
            <person name="Grigoriev I.V."/>
        </authorList>
    </citation>
    <scope>NUCLEOTIDE SEQUENCE [LARGE SCALE GENOMIC DNA]</scope>
</reference>
<organism evidence="2 3">
    <name type="scientific">Blyttiomyces helicus</name>
    <dbReference type="NCBI Taxonomy" id="388810"/>
    <lineage>
        <taxon>Eukaryota</taxon>
        <taxon>Fungi</taxon>
        <taxon>Fungi incertae sedis</taxon>
        <taxon>Chytridiomycota</taxon>
        <taxon>Chytridiomycota incertae sedis</taxon>
        <taxon>Chytridiomycetes</taxon>
        <taxon>Chytridiomycetes incertae sedis</taxon>
        <taxon>Blyttiomyces</taxon>
    </lineage>
</organism>
<dbReference type="AlphaFoldDB" id="A0A4P9WA29"/>
<feature type="region of interest" description="Disordered" evidence="1">
    <location>
        <begin position="1"/>
        <end position="21"/>
    </location>
</feature>